<accession>A0ABR4FJP0</accession>
<gene>
    <name evidence="1" type="ORF">BJX66DRAFT_318503</name>
</gene>
<reference evidence="1 2" key="1">
    <citation type="submission" date="2024-07" db="EMBL/GenBank/DDBJ databases">
        <title>Section-level genome sequencing and comparative genomics of Aspergillus sections Usti and Cavernicolus.</title>
        <authorList>
            <consortium name="Lawrence Berkeley National Laboratory"/>
            <person name="Nybo J.L."/>
            <person name="Vesth T.C."/>
            <person name="Theobald S."/>
            <person name="Frisvad J.C."/>
            <person name="Larsen T.O."/>
            <person name="Kjaerboelling I."/>
            <person name="Rothschild-Mancinelli K."/>
            <person name="Lyhne E.K."/>
            <person name="Kogle M.E."/>
            <person name="Barry K."/>
            <person name="Clum A."/>
            <person name="Na H."/>
            <person name="Ledsgaard L."/>
            <person name="Lin J."/>
            <person name="Lipzen A."/>
            <person name="Kuo A."/>
            <person name="Riley R."/>
            <person name="Mondo S."/>
            <person name="Labutti K."/>
            <person name="Haridas S."/>
            <person name="Pangalinan J."/>
            <person name="Salamov A.A."/>
            <person name="Simmons B.A."/>
            <person name="Magnuson J.K."/>
            <person name="Chen J."/>
            <person name="Drula E."/>
            <person name="Henrissat B."/>
            <person name="Wiebenga A."/>
            <person name="Lubbers R.J."/>
            <person name="Gomes A.C."/>
            <person name="Makela M.R."/>
            <person name="Stajich J."/>
            <person name="Grigoriev I.V."/>
            <person name="Mortensen U.H."/>
            <person name="De Vries R.P."/>
            <person name="Baker S.E."/>
            <person name="Andersen M.R."/>
        </authorList>
    </citation>
    <scope>NUCLEOTIDE SEQUENCE [LARGE SCALE GENOMIC DNA]</scope>
    <source>
        <strain evidence="1 2">CBS 209.92</strain>
    </source>
</reference>
<evidence type="ECO:0000313" key="1">
    <source>
        <dbReference type="EMBL" id="KAL2783455.1"/>
    </source>
</evidence>
<organism evidence="1 2">
    <name type="scientific">Aspergillus keveii</name>
    <dbReference type="NCBI Taxonomy" id="714993"/>
    <lineage>
        <taxon>Eukaryota</taxon>
        <taxon>Fungi</taxon>
        <taxon>Dikarya</taxon>
        <taxon>Ascomycota</taxon>
        <taxon>Pezizomycotina</taxon>
        <taxon>Eurotiomycetes</taxon>
        <taxon>Eurotiomycetidae</taxon>
        <taxon>Eurotiales</taxon>
        <taxon>Aspergillaceae</taxon>
        <taxon>Aspergillus</taxon>
        <taxon>Aspergillus subgen. Nidulantes</taxon>
    </lineage>
</organism>
<protein>
    <submittedName>
        <fullName evidence="1">Uncharacterized protein</fullName>
    </submittedName>
</protein>
<proteinExistence type="predicted"/>
<dbReference type="Proteomes" id="UP001610563">
    <property type="component" value="Unassembled WGS sequence"/>
</dbReference>
<keyword evidence="2" id="KW-1185">Reference proteome</keyword>
<evidence type="ECO:0000313" key="2">
    <source>
        <dbReference type="Proteomes" id="UP001610563"/>
    </source>
</evidence>
<dbReference type="EMBL" id="JBFTWV010000235">
    <property type="protein sequence ID" value="KAL2783455.1"/>
    <property type="molecule type" value="Genomic_DNA"/>
</dbReference>
<comment type="caution">
    <text evidence="1">The sequence shown here is derived from an EMBL/GenBank/DDBJ whole genome shotgun (WGS) entry which is preliminary data.</text>
</comment>
<sequence>MAGPPIRVVNKAIDPSLIKHIDSVGRDGFISLIKNSIKALNPELQQRFLLWIRHICESS</sequence>
<name>A0ABR4FJP0_9EURO</name>